<reference evidence="1 2" key="1">
    <citation type="submission" date="2018-07" db="EMBL/GenBank/DDBJ databases">
        <title>Microbacterium endoborsara sp. nov., a novel actinobacterium isolated from Borszczowia aralocaspica.</title>
        <authorList>
            <person name="An D."/>
        </authorList>
    </citation>
    <scope>NUCLEOTIDE SEQUENCE [LARGE SCALE GENOMIC DNA]</scope>
    <source>
        <strain evidence="1 2">C1.15228</strain>
    </source>
</reference>
<evidence type="ECO:0000313" key="2">
    <source>
        <dbReference type="Proteomes" id="UP000253508"/>
    </source>
</evidence>
<protein>
    <submittedName>
        <fullName evidence="1">Uncharacterized protein</fullName>
    </submittedName>
</protein>
<dbReference type="InterPro" id="IPR045633">
    <property type="entry name" value="DUF6414"/>
</dbReference>
<name>A0A367Y6U0_9MICO</name>
<dbReference type="Pfam" id="PF19952">
    <property type="entry name" value="DUF6414"/>
    <property type="match status" value="1"/>
</dbReference>
<dbReference type="OrthoDB" id="8323995at2"/>
<evidence type="ECO:0000313" key="1">
    <source>
        <dbReference type="EMBL" id="RCK61558.1"/>
    </source>
</evidence>
<gene>
    <name evidence="1" type="ORF">DTO57_02685</name>
</gene>
<keyword evidence="2" id="KW-1185">Reference proteome</keyword>
<comment type="caution">
    <text evidence="1">The sequence shown here is derived from an EMBL/GenBank/DDBJ whole genome shotgun (WGS) entry which is preliminary data.</text>
</comment>
<dbReference type="EMBL" id="QORO01000001">
    <property type="protein sequence ID" value="RCK61558.1"/>
    <property type="molecule type" value="Genomic_DNA"/>
</dbReference>
<organism evidence="1 2">
    <name type="scientific">Microbacterium sorbitolivorans</name>
    <dbReference type="NCBI Taxonomy" id="1867410"/>
    <lineage>
        <taxon>Bacteria</taxon>
        <taxon>Bacillati</taxon>
        <taxon>Actinomycetota</taxon>
        <taxon>Actinomycetes</taxon>
        <taxon>Micrococcales</taxon>
        <taxon>Microbacteriaceae</taxon>
        <taxon>Microbacterium</taxon>
    </lineage>
</organism>
<accession>A0A367Y6U0</accession>
<dbReference type="RefSeq" id="WP_114116663.1">
    <property type="nucleotide sequence ID" value="NZ_BMHU01000001.1"/>
</dbReference>
<dbReference type="Proteomes" id="UP000253508">
    <property type="component" value="Unassembled WGS sequence"/>
</dbReference>
<proteinExistence type="predicted"/>
<dbReference type="AlphaFoldDB" id="A0A367Y6U0"/>
<sequence>MSKAPTKADLREFIYLDEVSLRSLLSSLTGDLRDSASEQSSDELQAEIASGIKAGNALVGAEANVSSRFQATNNSTIQTSRKATVQSWFREFHALKGIRLIEVTRTDGPAFDQAALLSTTDKSLLLRNDELGRGELVEFRVRLSADPVYQLGAMVSEFSGMADEYPDMFKESGALASLREAQPIGKVLDRFLVGLIPIRAVVLDYSIVTIGEEKFIAHNDLITGLSLVSEPLEIVGVTEQAGYWKDLRRVLFSEAEVTLMGRVSRAGVQAEWTPVKLADLFKEMVPGLVAQINAAGRTGTQVPQPQPNADSNRLTVALNAYASGILEYKRRELTQREKQELDLAVAALRGRSGSVSEQHSAFAVIRSRISELTGVTVGPKRELAIREQARVSSGLPLFPALAASTDAPAPPPQTTVSSENLIDVEIIAIYW</sequence>